<reference evidence="2" key="1">
    <citation type="submission" date="2020-05" db="EMBL/GenBank/DDBJ databases">
        <authorList>
            <person name="Chiriac C."/>
            <person name="Salcher M."/>
            <person name="Ghai R."/>
            <person name="Kavagutti S V."/>
        </authorList>
    </citation>
    <scope>NUCLEOTIDE SEQUENCE</scope>
</reference>
<dbReference type="EMBL" id="CAFAAL010000041">
    <property type="protein sequence ID" value="CAB4800467.1"/>
    <property type="molecule type" value="Genomic_DNA"/>
</dbReference>
<dbReference type="Gene3D" id="1.25.40.10">
    <property type="entry name" value="Tetratricopeptide repeat domain"/>
    <property type="match status" value="1"/>
</dbReference>
<evidence type="ECO:0000313" key="2">
    <source>
        <dbReference type="EMBL" id="CAB4800467.1"/>
    </source>
</evidence>
<dbReference type="AlphaFoldDB" id="A0A6J6Y3M4"/>
<protein>
    <submittedName>
        <fullName evidence="2">Unannotated protein</fullName>
    </submittedName>
</protein>
<evidence type="ECO:0000256" key="1">
    <source>
        <dbReference type="SAM" id="MobiDB-lite"/>
    </source>
</evidence>
<proteinExistence type="predicted"/>
<feature type="region of interest" description="Disordered" evidence="1">
    <location>
        <begin position="1"/>
        <end position="24"/>
    </location>
</feature>
<dbReference type="InterPro" id="IPR019734">
    <property type="entry name" value="TPR_rpt"/>
</dbReference>
<dbReference type="SUPFAM" id="SSF48452">
    <property type="entry name" value="TPR-like"/>
    <property type="match status" value="1"/>
</dbReference>
<accession>A0A6J6Y3M4</accession>
<gene>
    <name evidence="2" type="ORF">UFOPK3004_00644</name>
</gene>
<dbReference type="InterPro" id="IPR011990">
    <property type="entry name" value="TPR-like_helical_dom_sf"/>
</dbReference>
<dbReference type="PROSITE" id="PS50005">
    <property type="entry name" value="TPR"/>
    <property type="match status" value="1"/>
</dbReference>
<sequence length="226" mass="25650">MRRALAPRRTVSARPKDEDELDPQTKADVAKVLEPVRANRLSGRLKAAQIALERERYSEAKRIAKSLTKELSGVAAVHEVIGLASYRMGQWRDATAALELARSIRLHIEDMPVLADCYRAQRRWNDVDAVWAELKELSPSPEVMAEGRMVAAGSLSDRGELKDAIELMLKVAAIPRRVHEYHLKQWYVLGDLYDKAGNVQKAREFFQRVALHDKEYADVSERLASY</sequence>
<organism evidence="2">
    <name type="scientific">freshwater metagenome</name>
    <dbReference type="NCBI Taxonomy" id="449393"/>
    <lineage>
        <taxon>unclassified sequences</taxon>
        <taxon>metagenomes</taxon>
        <taxon>ecological metagenomes</taxon>
    </lineage>
</organism>
<name>A0A6J6Y3M4_9ZZZZ</name>